<protein>
    <recommendedName>
        <fullName evidence="12">Cysteine--tRNA ligase</fullName>
        <ecNumber evidence="12">6.1.1.16</ecNumber>
    </recommendedName>
    <alternativeName>
        <fullName evidence="12">Cysteinyl-tRNA synthetase</fullName>
        <shortName evidence="12">CysRS</shortName>
    </alternativeName>
</protein>
<dbReference type="Pfam" id="PF01406">
    <property type="entry name" value="tRNA-synt_1e"/>
    <property type="match status" value="1"/>
</dbReference>
<feature type="short sequence motif" description="'KMSKS' region" evidence="12">
    <location>
        <begin position="280"/>
        <end position="284"/>
    </location>
</feature>
<sequence length="466" mass="53703">MAKVLFYNTMTRKKEEFTPLGKDFVRIYDCGPTVYWYAHIGNMWRYMMSDLTRRVLEYNNYSVKQVMNLTDVGHLSSEELAADTGEDKMVMSAKKEGKTVWEVADFYAKAFFDDLKLLNIQTPNVVCKATDHVNEMVELIKKLEVLGFTYRVGNHIIFDLSKFPEYGKLSHHNLENLKSGTRLEPLPGKKNPYDFSLWIVDPEHAMHWPSPWGEGYPGWHIECSAMSMKYLGEQLDIHSGGQDNMFPHHENEIAQSEAITGKKFVQFWMYAGWMQVDDKKMSKSKGTVYRIADLVEKGYDPLAFRYLCLTAHYRTPLNFTFESLDAAQTALRKLQEFASRFPISDFGFQNKTSEKAGEYKKRFLEAVNDDIDLPKALTVVWELVKDTSMNHQEALALLADFDKVLGLRLLEKKVEEEVPAEVLALLKSREEARKSKDFKLSDKLRNKISALGFLVEDTLNGQKLTL</sequence>
<evidence type="ECO:0000313" key="15">
    <source>
        <dbReference type="Proteomes" id="UP000231098"/>
    </source>
</evidence>
<dbReference type="PANTHER" id="PTHR10890:SF3">
    <property type="entry name" value="CYSTEINE--TRNA LIGASE, CYTOPLASMIC"/>
    <property type="match status" value="1"/>
</dbReference>
<dbReference type="CDD" id="cd00672">
    <property type="entry name" value="CysRS_core"/>
    <property type="match status" value="1"/>
</dbReference>
<dbReference type="InterPro" id="IPR032678">
    <property type="entry name" value="tRNA-synt_1_cat_dom"/>
</dbReference>
<dbReference type="GO" id="GO:0006423">
    <property type="term" value="P:cysteinyl-tRNA aminoacylation"/>
    <property type="evidence" value="ECO:0007669"/>
    <property type="project" value="UniProtKB-UniRule"/>
</dbReference>
<proteinExistence type="inferred from homology"/>
<dbReference type="PRINTS" id="PR00983">
    <property type="entry name" value="TRNASYNTHCYS"/>
</dbReference>
<feature type="binding site" evidence="12">
    <location>
        <position position="30"/>
    </location>
    <ligand>
        <name>Zn(2+)</name>
        <dbReference type="ChEBI" id="CHEBI:29105"/>
    </ligand>
</feature>
<evidence type="ECO:0000256" key="12">
    <source>
        <dbReference type="HAMAP-Rule" id="MF_00041"/>
    </source>
</evidence>
<keyword evidence="8 12" id="KW-0862">Zinc</keyword>
<dbReference type="GO" id="GO:0005524">
    <property type="term" value="F:ATP binding"/>
    <property type="evidence" value="ECO:0007669"/>
    <property type="project" value="UniProtKB-UniRule"/>
</dbReference>
<dbReference type="HAMAP" id="MF_00041">
    <property type="entry name" value="Cys_tRNA_synth"/>
    <property type="match status" value="1"/>
</dbReference>
<gene>
    <name evidence="12" type="primary">cysS</name>
    <name evidence="14" type="ORF">COT51_03775</name>
</gene>
<dbReference type="InterPro" id="IPR024909">
    <property type="entry name" value="Cys-tRNA/MSH_ligase"/>
</dbReference>
<dbReference type="Gene3D" id="3.40.50.620">
    <property type="entry name" value="HUPs"/>
    <property type="match status" value="1"/>
</dbReference>
<feature type="binding site" evidence="12">
    <location>
        <position position="283"/>
    </location>
    <ligand>
        <name>ATP</name>
        <dbReference type="ChEBI" id="CHEBI:30616"/>
    </ligand>
</feature>
<dbReference type="Proteomes" id="UP000231098">
    <property type="component" value="Unassembled WGS sequence"/>
</dbReference>
<evidence type="ECO:0000256" key="9">
    <source>
        <dbReference type="ARBA" id="ARBA00022840"/>
    </source>
</evidence>
<feature type="short sequence motif" description="'HIGH' region" evidence="12">
    <location>
        <begin position="32"/>
        <end position="42"/>
    </location>
</feature>
<dbReference type="PANTHER" id="PTHR10890">
    <property type="entry name" value="CYSTEINYL-TRNA SYNTHETASE"/>
    <property type="match status" value="1"/>
</dbReference>
<dbReference type="Pfam" id="PF23493">
    <property type="entry name" value="CysS_C"/>
    <property type="match status" value="1"/>
</dbReference>
<dbReference type="AlphaFoldDB" id="A0A2H0XAX6"/>
<keyword evidence="5 12" id="KW-0436">Ligase</keyword>
<dbReference type="InterPro" id="IPR015803">
    <property type="entry name" value="Cys-tRNA-ligase"/>
</dbReference>
<feature type="binding site" evidence="12">
    <location>
        <position position="248"/>
    </location>
    <ligand>
        <name>Zn(2+)</name>
        <dbReference type="ChEBI" id="CHEBI:29105"/>
    </ligand>
</feature>
<dbReference type="InterPro" id="IPR014729">
    <property type="entry name" value="Rossmann-like_a/b/a_fold"/>
</dbReference>
<accession>A0A2H0XAX6</accession>
<reference evidence="15" key="1">
    <citation type="submission" date="2017-09" db="EMBL/GenBank/DDBJ databases">
        <title>Depth-based differentiation of microbial function through sediment-hosted aquifers and enrichment of novel symbionts in the deep terrestrial subsurface.</title>
        <authorList>
            <person name="Probst A.J."/>
            <person name="Ladd B."/>
            <person name="Jarett J.K."/>
            <person name="Geller-Mcgrath D.E."/>
            <person name="Sieber C.M.K."/>
            <person name="Emerson J.B."/>
            <person name="Anantharaman K."/>
            <person name="Thomas B.C."/>
            <person name="Malmstrom R."/>
            <person name="Stieglmeier M."/>
            <person name="Klingl A."/>
            <person name="Woyke T."/>
            <person name="Ryan C.M."/>
            <person name="Banfield J.F."/>
        </authorList>
    </citation>
    <scope>NUCLEOTIDE SEQUENCE [LARGE SCALE GENOMIC DNA]</scope>
</reference>
<dbReference type="InterPro" id="IPR009080">
    <property type="entry name" value="tRNAsynth_Ia_anticodon-bd"/>
</dbReference>
<dbReference type="SMART" id="SM00840">
    <property type="entry name" value="DALR_2"/>
    <property type="match status" value="1"/>
</dbReference>
<dbReference type="NCBIfam" id="TIGR00435">
    <property type="entry name" value="cysS"/>
    <property type="match status" value="1"/>
</dbReference>
<evidence type="ECO:0000256" key="3">
    <source>
        <dbReference type="ARBA" id="ARBA00011245"/>
    </source>
</evidence>
<comment type="subcellular location">
    <subcellularLocation>
        <location evidence="1 12">Cytoplasm</location>
    </subcellularLocation>
</comment>
<dbReference type="GO" id="GO:0004817">
    <property type="term" value="F:cysteine-tRNA ligase activity"/>
    <property type="evidence" value="ECO:0007669"/>
    <property type="project" value="UniProtKB-UniRule"/>
</dbReference>
<evidence type="ECO:0000259" key="13">
    <source>
        <dbReference type="SMART" id="SM00840"/>
    </source>
</evidence>
<evidence type="ECO:0000256" key="11">
    <source>
        <dbReference type="ARBA" id="ARBA00023146"/>
    </source>
</evidence>
<dbReference type="Gene3D" id="1.20.120.1910">
    <property type="entry name" value="Cysteine-tRNA ligase, C-terminal anti-codon recognition domain"/>
    <property type="match status" value="1"/>
</dbReference>
<evidence type="ECO:0000256" key="7">
    <source>
        <dbReference type="ARBA" id="ARBA00022741"/>
    </source>
</evidence>
<keyword evidence="9 12" id="KW-0067">ATP-binding</keyword>
<name>A0A2H0XAX6_UNCKA</name>
<evidence type="ECO:0000256" key="5">
    <source>
        <dbReference type="ARBA" id="ARBA00022598"/>
    </source>
</evidence>
<dbReference type="EC" id="6.1.1.16" evidence="12"/>
<dbReference type="SUPFAM" id="SSF52374">
    <property type="entry name" value="Nucleotidylyl transferase"/>
    <property type="match status" value="1"/>
</dbReference>
<evidence type="ECO:0000313" key="14">
    <source>
        <dbReference type="EMBL" id="PIS21248.1"/>
    </source>
</evidence>
<comment type="similarity">
    <text evidence="2 12">Belongs to the class-I aminoacyl-tRNA synthetase family.</text>
</comment>
<comment type="caution">
    <text evidence="14">The sequence shown here is derived from an EMBL/GenBank/DDBJ whole genome shotgun (WGS) entry which is preliminary data.</text>
</comment>
<comment type="catalytic activity">
    <reaction evidence="12">
        <text>tRNA(Cys) + L-cysteine + ATP = L-cysteinyl-tRNA(Cys) + AMP + diphosphate</text>
        <dbReference type="Rhea" id="RHEA:17773"/>
        <dbReference type="Rhea" id="RHEA-COMP:9661"/>
        <dbReference type="Rhea" id="RHEA-COMP:9679"/>
        <dbReference type="ChEBI" id="CHEBI:30616"/>
        <dbReference type="ChEBI" id="CHEBI:33019"/>
        <dbReference type="ChEBI" id="CHEBI:35235"/>
        <dbReference type="ChEBI" id="CHEBI:78442"/>
        <dbReference type="ChEBI" id="CHEBI:78517"/>
        <dbReference type="ChEBI" id="CHEBI:456215"/>
        <dbReference type="EC" id="6.1.1.16"/>
    </reaction>
</comment>
<comment type="subunit">
    <text evidence="3 12">Monomer.</text>
</comment>
<evidence type="ECO:0000256" key="8">
    <source>
        <dbReference type="ARBA" id="ARBA00022833"/>
    </source>
</evidence>
<evidence type="ECO:0000256" key="6">
    <source>
        <dbReference type="ARBA" id="ARBA00022723"/>
    </source>
</evidence>
<keyword evidence="10 12" id="KW-0648">Protein biosynthesis</keyword>
<evidence type="ECO:0000256" key="10">
    <source>
        <dbReference type="ARBA" id="ARBA00022917"/>
    </source>
</evidence>
<feature type="binding site" evidence="12">
    <location>
        <position position="252"/>
    </location>
    <ligand>
        <name>Zn(2+)</name>
        <dbReference type="ChEBI" id="CHEBI:29105"/>
    </ligand>
</feature>
<evidence type="ECO:0000256" key="2">
    <source>
        <dbReference type="ARBA" id="ARBA00005594"/>
    </source>
</evidence>
<feature type="domain" description="Cysteinyl-tRNA synthetase class Ia DALR" evidence="13">
    <location>
        <begin position="362"/>
        <end position="418"/>
    </location>
</feature>
<evidence type="ECO:0000256" key="4">
    <source>
        <dbReference type="ARBA" id="ARBA00022490"/>
    </source>
</evidence>
<dbReference type="GO" id="GO:0008270">
    <property type="term" value="F:zinc ion binding"/>
    <property type="evidence" value="ECO:0007669"/>
    <property type="project" value="UniProtKB-UniRule"/>
</dbReference>
<dbReference type="SUPFAM" id="SSF47323">
    <property type="entry name" value="Anticodon-binding domain of a subclass of class I aminoacyl-tRNA synthetases"/>
    <property type="match status" value="1"/>
</dbReference>
<comment type="cofactor">
    <cofactor evidence="12">
        <name>Zn(2+)</name>
        <dbReference type="ChEBI" id="CHEBI:29105"/>
    </cofactor>
    <text evidence="12">Binds 1 zinc ion per subunit.</text>
</comment>
<evidence type="ECO:0000256" key="1">
    <source>
        <dbReference type="ARBA" id="ARBA00004496"/>
    </source>
</evidence>
<dbReference type="InterPro" id="IPR056411">
    <property type="entry name" value="CysS_C"/>
</dbReference>
<keyword evidence="4 12" id="KW-0963">Cytoplasm</keyword>
<dbReference type="GO" id="GO:0005829">
    <property type="term" value="C:cytosol"/>
    <property type="evidence" value="ECO:0007669"/>
    <property type="project" value="TreeGrafter"/>
</dbReference>
<keyword evidence="6 12" id="KW-0479">Metal-binding</keyword>
<keyword evidence="11 12" id="KW-0030">Aminoacyl-tRNA synthetase</keyword>
<feature type="binding site" evidence="12">
    <location>
        <position position="223"/>
    </location>
    <ligand>
        <name>Zn(2+)</name>
        <dbReference type="ChEBI" id="CHEBI:29105"/>
    </ligand>
</feature>
<keyword evidence="7 12" id="KW-0547">Nucleotide-binding</keyword>
<organism evidence="14 15">
    <name type="scientific">candidate division WWE3 bacterium CG08_land_8_20_14_0_20_41_15</name>
    <dbReference type="NCBI Taxonomy" id="1975086"/>
    <lineage>
        <taxon>Bacteria</taxon>
        <taxon>Katanobacteria</taxon>
    </lineage>
</organism>
<dbReference type="EMBL" id="PEYV01000061">
    <property type="protein sequence ID" value="PIS21248.1"/>
    <property type="molecule type" value="Genomic_DNA"/>
</dbReference>
<dbReference type="InterPro" id="IPR015273">
    <property type="entry name" value="Cys-tRNA-synt_Ia_DALR"/>
</dbReference>